<organism evidence="1 2">
    <name type="scientific">Puccinia graminis f. sp. tritici</name>
    <dbReference type="NCBI Taxonomy" id="56615"/>
    <lineage>
        <taxon>Eukaryota</taxon>
        <taxon>Fungi</taxon>
        <taxon>Dikarya</taxon>
        <taxon>Basidiomycota</taxon>
        <taxon>Pucciniomycotina</taxon>
        <taxon>Pucciniomycetes</taxon>
        <taxon>Pucciniales</taxon>
        <taxon>Pucciniaceae</taxon>
        <taxon>Puccinia</taxon>
    </lineage>
</organism>
<gene>
    <name evidence="1" type="ORF">PGTUg99_027387</name>
</gene>
<dbReference type="AlphaFoldDB" id="A0A5B0QMT5"/>
<reference evidence="1 2" key="1">
    <citation type="submission" date="2019-05" db="EMBL/GenBank/DDBJ databases">
        <title>Emergence of the Ug99 lineage of the wheat stem rust pathogen through somatic hybridization.</title>
        <authorList>
            <person name="Li F."/>
            <person name="Upadhyaya N.M."/>
            <person name="Sperschneider J."/>
            <person name="Matny O."/>
            <person name="Nguyen-Phuc H."/>
            <person name="Mago R."/>
            <person name="Raley C."/>
            <person name="Miller M.E."/>
            <person name="Silverstein K.A.T."/>
            <person name="Henningsen E."/>
            <person name="Hirsch C.D."/>
            <person name="Visser B."/>
            <person name="Pretorius Z.A."/>
            <person name="Steffenson B.J."/>
            <person name="Schwessinger B."/>
            <person name="Dodds P.N."/>
            <person name="Figueroa M."/>
        </authorList>
    </citation>
    <scope>NUCLEOTIDE SEQUENCE [LARGE SCALE GENOMIC DNA]</scope>
    <source>
        <strain evidence="1 2">Ug99</strain>
    </source>
</reference>
<name>A0A5B0QMT5_PUCGR</name>
<proteinExistence type="predicted"/>
<sequence>MPDLHDKSPAQHSSKHHQKPLIKLCSALMYLSVYRACTEAGLYNYIWPHRTASTITRHQTHPESTPSIFDALFIKKNQPFLDARRTASSINIYHERDMDLPQLSPSGRRT</sequence>
<protein>
    <submittedName>
        <fullName evidence="1">Uncharacterized protein</fullName>
    </submittedName>
</protein>
<evidence type="ECO:0000313" key="1">
    <source>
        <dbReference type="EMBL" id="KAA1114184.1"/>
    </source>
</evidence>
<comment type="caution">
    <text evidence="1">The sequence shown here is derived from an EMBL/GenBank/DDBJ whole genome shotgun (WGS) entry which is preliminary data.</text>
</comment>
<dbReference type="Proteomes" id="UP000325313">
    <property type="component" value="Unassembled WGS sequence"/>
</dbReference>
<evidence type="ECO:0000313" key="2">
    <source>
        <dbReference type="Proteomes" id="UP000325313"/>
    </source>
</evidence>
<accession>A0A5B0QMT5</accession>
<dbReference type="EMBL" id="VDEP01000273">
    <property type="protein sequence ID" value="KAA1114184.1"/>
    <property type="molecule type" value="Genomic_DNA"/>
</dbReference>